<organism evidence="2 3">
    <name type="scientific">Epichloe bromicola</name>
    <dbReference type="NCBI Taxonomy" id="79588"/>
    <lineage>
        <taxon>Eukaryota</taxon>
        <taxon>Fungi</taxon>
        <taxon>Dikarya</taxon>
        <taxon>Ascomycota</taxon>
        <taxon>Pezizomycotina</taxon>
        <taxon>Sordariomycetes</taxon>
        <taxon>Hypocreomycetidae</taxon>
        <taxon>Hypocreales</taxon>
        <taxon>Clavicipitaceae</taxon>
        <taxon>Epichloe</taxon>
    </lineage>
</organism>
<gene>
    <name evidence="2" type="primary">g2987</name>
    <name evidence="2" type="ORF">EsDP_00002987</name>
</gene>
<evidence type="ECO:0000313" key="2">
    <source>
        <dbReference type="EMBL" id="GAB0134622.1"/>
    </source>
</evidence>
<feature type="compositionally biased region" description="Acidic residues" evidence="1">
    <location>
        <begin position="98"/>
        <end position="107"/>
    </location>
</feature>
<evidence type="ECO:0000313" key="3">
    <source>
        <dbReference type="Proteomes" id="UP001562357"/>
    </source>
</evidence>
<dbReference type="PANTHER" id="PTHR47843">
    <property type="entry name" value="BTB DOMAIN-CONTAINING PROTEIN-RELATED"/>
    <property type="match status" value="1"/>
</dbReference>
<proteinExistence type="predicted"/>
<dbReference type="Proteomes" id="UP001562357">
    <property type="component" value="Unassembled WGS sequence"/>
</dbReference>
<comment type="caution">
    <text evidence="2">The sequence shown here is derived from an EMBL/GenBank/DDBJ whole genome shotgun (WGS) entry which is preliminary data.</text>
</comment>
<name>A0ABQ0CMG7_9HYPO</name>
<reference evidence="3" key="1">
    <citation type="submission" date="2024-06" db="EMBL/GenBank/DDBJ databases">
        <title>Draft Genome Sequences of Epichloe bromicola Strains Isolated from Elymus ciliaris.</title>
        <authorList>
            <consortium name="Epichloe bromicola genome sequencing consortium"/>
            <person name="Miura A."/>
            <person name="Imano S."/>
            <person name="Ashida A."/>
            <person name="Sato I."/>
            <person name="Chiba S."/>
            <person name="Tanaka A."/>
            <person name="Camagna M."/>
            <person name="Takemoto D."/>
        </authorList>
    </citation>
    <scope>NUCLEOTIDE SEQUENCE [LARGE SCALE GENOMIC DNA]</scope>
    <source>
        <strain evidence="3">DP</strain>
    </source>
</reference>
<dbReference type="InterPro" id="IPR011333">
    <property type="entry name" value="SKP1/BTB/POZ_sf"/>
</dbReference>
<dbReference type="SUPFAM" id="SSF54695">
    <property type="entry name" value="POZ domain"/>
    <property type="match status" value="1"/>
</dbReference>
<protein>
    <recommendedName>
        <fullName evidence="4">BTB domain-containing protein</fullName>
    </recommendedName>
</protein>
<dbReference type="Gene3D" id="3.30.710.10">
    <property type="entry name" value="Potassium Channel Kv1.1, Chain A"/>
    <property type="match status" value="1"/>
</dbReference>
<dbReference type="EMBL" id="BAAFGZ010000087">
    <property type="protein sequence ID" value="GAB0134622.1"/>
    <property type="molecule type" value="Genomic_DNA"/>
</dbReference>
<keyword evidence="3" id="KW-1185">Reference proteome</keyword>
<sequence>MNSNVPSVAASKPFRLIVGPNQREFAIHTAIFAKQSRCLERLVNGLMKEATEGKATWESVDEDTFVRFWQFAYTGDYEVWDEPSGQIAAGSVAQVEEPPSEPEPEPEPEPRSLFGNSFHTVQRNVSPPIKKETLSTRFVALGETSHKPNLGHLAGSDGKHLLNHAKVFVFADCYEITLLIELSYNKLHQTLSKLVLRSEASKAAVVALAQYCLETDVPDRLKELVVLFVACKFERLLENERFGELLDAHGNFGRNILELSQSRLE</sequence>
<evidence type="ECO:0008006" key="4">
    <source>
        <dbReference type="Google" id="ProtNLM"/>
    </source>
</evidence>
<feature type="region of interest" description="Disordered" evidence="1">
    <location>
        <begin position="91"/>
        <end position="115"/>
    </location>
</feature>
<accession>A0ABQ0CMG7</accession>
<evidence type="ECO:0000256" key="1">
    <source>
        <dbReference type="SAM" id="MobiDB-lite"/>
    </source>
</evidence>